<evidence type="ECO:0000313" key="3">
    <source>
        <dbReference type="Proteomes" id="UP000887116"/>
    </source>
</evidence>
<dbReference type="EMBL" id="BMAO01008945">
    <property type="protein sequence ID" value="GFR27634.1"/>
    <property type="molecule type" value="Genomic_DNA"/>
</dbReference>
<reference evidence="2" key="1">
    <citation type="submission" date="2020-07" db="EMBL/GenBank/DDBJ databases">
        <title>Multicomponent nature underlies the extraordinary mechanical properties of spider dragline silk.</title>
        <authorList>
            <person name="Kono N."/>
            <person name="Nakamura H."/>
            <person name="Mori M."/>
            <person name="Yoshida Y."/>
            <person name="Ohtoshi R."/>
            <person name="Malay A.D."/>
            <person name="Moran D.A.P."/>
            <person name="Tomita M."/>
            <person name="Numata K."/>
            <person name="Arakawa K."/>
        </authorList>
    </citation>
    <scope>NUCLEOTIDE SEQUENCE</scope>
</reference>
<feature type="compositionally biased region" description="Low complexity" evidence="1">
    <location>
        <begin position="11"/>
        <end position="29"/>
    </location>
</feature>
<evidence type="ECO:0000256" key="1">
    <source>
        <dbReference type="SAM" id="MobiDB-lite"/>
    </source>
</evidence>
<name>A0A8X6ISF4_TRICU</name>
<dbReference type="AlphaFoldDB" id="A0A8X6ISF4"/>
<dbReference type="Proteomes" id="UP000887116">
    <property type="component" value="Unassembled WGS sequence"/>
</dbReference>
<accession>A0A8X6ISF4</accession>
<sequence length="105" mass="11611">MEKKEEKKNLSRASLSQLSSPSQLAPLSLAKPTPRSILFSRRLHFPKRPYRSYRADAVHSLLPYPVTMETTNAVHPSGRLRADVGLPWASSRGSDSSSANNHPGM</sequence>
<protein>
    <submittedName>
        <fullName evidence="2">Uncharacterized protein</fullName>
    </submittedName>
</protein>
<keyword evidence="3" id="KW-1185">Reference proteome</keyword>
<comment type="caution">
    <text evidence="2">The sequence shown here is derived from an EMBL/GenBank/DDBJ whole genome shotgun (WGS) entry which is preliminary data.</text>
</comment>
<gene>
    <name evidence="2" type="ORF">TNCT_80521</name>
</gene>
<dbReference type="OrthoDB" id="10450133at2759"/>
<organism evidence="2 3">
    <name type="scientific">Trichonephila clavata</name>
    <name type="common">Joro spider</name>
    <name type="synonym">Nephila clavata</name>
    <dbReference type="NCBI Taxonomy" id="2740835"/>
    <lineage>
        <taxon>Eukaryota</taxon>
        <taxon>Metazoa</taxon>
        <taxon>Ecdysozoa</taxon>
        <taxon>Arthropoda</taxon>
        <taxon>Chelicerata</taxon>
        <taxon>Arachnida</taxon>
        <taxon>Araneae</taxon>
        <taxon>Araneomorphae</taxon>
        <taxon>Entelegynae</taxon>
        <taxon>Araneoidea</taxon>
        <taxon>Nephilidae</taxon>
        <taxon>Trichonephila</taxon>
    </lineage>
</organism>
<evidence type="ECO:0000313" key="2">
    <source>
        <dbReference type="EMBL" id="GFR27634.1"/>
    </source>
</evidence>
<proteinExistence type="predicted"/>
<feature type="region of interest" description="Disordered" evidence="1">
    <location>
        <begin position="1"/>
        <end position="31"/>
    </location>
</feature>
<feature type="region of interest" description="Disordered" evidence="1">
    <location>
        <begin position="85"/>
        <end position="105"/>
    </location>
</feature>